<evidence type="ECO:0000313" key="2">
    <source>
        <dbReference type="Proteomes" id="UP000323257"/>
    </source>
</evidence>
<dbReference type="AlphaFoldDB" id="A0A5S5BQ66"/>
<dbReference type="Proteomes" id="UP000323257">
    <property type="component" value="Unassembled WGS sequence"/>
</dbReference>
<dbReference type="EMBL" id="VNHS01000023">
    <property type="protein sequence ID" value="TYP67683.1"/>
    <property type="molecule type" value="Genomic_DNA"/>
</dbReference>
<keyword evidence="2" id="KW-1185">Reference proteome</keyword>
<name>A0A5S5BQ66_9BACL</name>
<evidence type="ECO:0000313" key="1">
    <source>
        <dbReference type="EMBL" id="TYP67683.1"/>
    </source>
</evidence>
<dbReference type="OrthoDB" id="3078735at2"/>
<accession>A0A5S5BQ66</accession>
<gene>
    <name evidence="1" type="ORF">BCM02_1238</name>
</gene>
<protein>
    <submittedName>
        <fullName evidence="1">Uncharacterized protein</fullName>
    </submittedName>
</protein>
<dbReference type="RefSeq" id="WP_148933669.1">
    <property type="nucleotide sequence ID" value="NZ_VNHS01000023.1"/>
</dbReference>
<proteinExistence type="predicted"/>
<organism evidence="1 2">
    <name type="scientific">Paenibacillus methanolicus</name>
    <dbReference type="NCBI Taxonomy" id="582686"/>
    <lineage>
        <taxon>Bacteria</taxon>
        <taxon>Bacillati</taxon>
        <taxon>Bacillota</taxon>
        <taxon>Bacilli</taxon>
        <taxon>Bacillales</taxon>
        <taxon>Paenibacillaceae</taxon>
        <taxon>Paenibacillus</taxon>
    </lineage>
</organism>
<reference evidence="1 2" key="1">
    <citation type="submission" date="2019-07" db="EMBL/GenBank/DDBJ databases">
        <title>Genomic Encyclopedia of Type Strains, Phase III (KMG-III): the genomes of soil and plant-associated and newly described type strains.</title>
        <authorList>
            <person name="Whitman W."/>
        </authorList>
    </citation>
    <scope>NUCLEOTIDE SEQUENCE [LARGE SCALE GENOMIC DNA]</scope>
    <source>
        <strain evidence="1 2">BL24</strain>
    </source>
</reference>
<sequence>MQHHVFQCLDCDHQMIGRDMDGRLCERCKGWLNPIRHATAVEVNDYLREKARQKRLAAMKEIPFNLNEIVKVKLTDHGHEILKQQHDELNVMIHARGGKGFGEYQPKVDADGYTTFQLWSLMETFGPYIGMCKDEPFNINIKFVVNESKSVRPTEQTSP</sequence>
<comment type="caution">
    <text evidence="1">The sequence shown here is derived from an EMBL/GenBank/DDBJ whole genome shotgun (WGS) entry which is preliminary data.</text>
</comment>